<dbReference type="GO" id="GO:0005737">
    <property type="term" value="C:cytoplasm"/>
    <property type="evidence" value="ECO:0007669"/>
    <property type="project" value="TreeGrafter"/>
</dbReference>
<dbReference type="RefSeq" id="XP_028534813.1">
    <property type="nucleotide sequence ID" value="XM_028679062.1"/>
</dbReference>
<organism evidence="2 3">
    <name type="scientific">Plasmodium relictum</name>
    <dbReference type="NCBI Taxonomy" id="85471"/>
    <lineage>
        <taxon>Eukaryota</taxon>
        <taxon>Sar</taxon>
        <taxon>Alveolata</taxon>
        <taxon>Apicomplexa</taxon>
        <taxon>Aconoidasida</taxon>
        <taxon>Haemosporida</taxon>
        <taxon>Plasmodiidae</taxon>
        <taxon>Plasmodium</taxon>
        <taxon>Plasmodium (Haemamoeba)</taxon>
    </lineage>
</organism>
<gene>
    <name evidence="2" type="ORF">PRELSG_1402100</name>
</gene>
<dbReference type="PANTHER" id="PTHR46467:SF1">
    <property type="entry name" value="TETHER CONTAINING UBX DOMAIN FOR GLUT4"/>
    <property type="match status" value="1"/>
</dbReference>
<feature type="domain" description="PUB" evidence="1">
    <location>
        <begin position="250"/>
        <end position="316"/>
    </location>
</feature>
<dbReference type="CDD" id="cd09212">
    <property type="entry name" value="PUB"/>
    <property type="match status" value="1"/>
</dbReference>
<dbReference type="KEGG" id="prel:PRELSG_1402100"/>
<keyword evidence="3" id="KW-1185">Reference proteome</keyword>
<evidence type="ECO:0000313" key="3">
    <source>
        <dbReference type="Proteomes" id="UP000220158"/>
    </source>
</evidence>
<dbReference type="SUPFAM" id="SSF143503">
    <property type="entry name" value="PUG domain-like"/>
    <property type="match status" value="1"/>
</dbReference>
<proteinExistence type="predicted"/>
<dbReference type="GO" id="GO:0012506">
    <property type="term" value="C:vesicle membrane"/>
    <property type="evidence" value="ECO:0007669"/>
    <property type="project" value="TreeGrafter"/>
</dbReference>
<dbReference type="OMA" id="YETPGIC"/>
<dbReference type="AlphaFoldDB" id="A0A1J1HEI1"/>
<dbReference type="EMBL" id="LN835309">
    <property type="protein sequence ID" value="CRH02292.1"/>
    <property type="molecule type" value="Genomic_DNA"/>
</dbReference>
<protein>
    <recommendedName>
        <fullName evidence="1">PUB domain-containing protein</fullName>
    </recommendedName>
</protein>
<dbReference type="GO" id="GO:0005634">
    <property type="term" value="C:nucleus"/>
    <property type="evidence" value="ECO:0007669"/>
    <property type="project" value="TreeGrafter"/>
</dbReference>
<evidence type="ECO:0000259" key="1">
    <source>
        <dbReference type="Pfam" id="PF09409"/>
    </source>
</evidence>
<sequence length="559" mass="65712">MDEENEVVTFLLNVGKKINKSSEQLKPFIKKIVDDNWLDSLDSLKNLSEDEWNKLNLPIRLLDEIKKELTIKEKENNTKNNELNGLNCTNKYKCKKGSMEICEEEKTNNFNLNKKIKKNKIDDNEKNTIDINSYNMRNFNSLINKHSEIKKYICNLSKDEKNKNNELRNAEITNLENKRLLKNSVIKFNKEKYEQLISKNIKDIQKEDIFYLSHDSTNSETCCYSKGEKMKTINSVNETENLKKIEVNDFKIIIPLLCKIVKNILINPNILKTRILKSTNDIMKNKILKYDEAKNFLFSIGFVQKASYFVMEKVDTFLLLCIYDNLKNLAKDSIKINTNLQTNFDPFKSSIVCIDTLKKNKLKADNEIDEILKKKKEKVEKLMNQSIELNPKIYLYQQNVNEHKNNNINFESSDTDKDESKEDYSHLISNIKNLYKEQTFQSKTKLELQKISNRKVYVKTVLKILFPDFYVLEMSFSSGTLIKEVNECIKEFLNDSISSREWYIYETPGICKFDPQKKLSDYNLIPYAFLRFKLDDKNNNLVNTCFLSDKAIAKYFQSS</sequence>
<dbReference type="GeneID" id="39738451"/>
<accession>A0A1J1HEI1</accession>
<dbReference type="InterPro" id="IPR036339">
    <property type="entry name" value="PUB-like_dom_sf"/>
</dbReference>
<evidence type="ECO:0000313" key="2">
    <source>
        <dbReference type="EMBL" id="CRH02292.1"/>
    </source>
</evidence>
<reference evidence="2 3" key="1">
    <citation type="submission" date="2015-04" db="EMBL/GenBank/DDBJ databases">
        <authorList>
            <consortium name="Pathogen Informatics"/>
        </authorList>
    </citation>
    <scope>NUCLEOTIDE SEQUENCE [LARGE SCALE GENOMIC DNA]</scope>
    <source>
        <strain evidence="2 3">SGS1</strain>
    </source>
</reference>
<dbReference type="Proteomes" id="UP000220158">
    <property type="component" value="Chromosome 14"/>
</dbReference>
<dbReference type="InterPro" id="IPR018997">
    <property type="entry name" value="PUB_domain"/>
</dbReference>
<dbReference type="GO" id="GO:0006886">
    <property type="term" value="P:intracellular protein transport"/>
    <property type="evidence" value="ECO:0007669"/>
    <property type="project" value="TreeGrafter"/>
</dbReference>
<dbReference type="Gene3D" id="1.20.58.2190">
    <property type="match status" value="1"/>
</dbReference>
<dbReference type="VEuPathDB" id="PlasmoDB:PRELSG_1402100"/>
<name>A0A1J1HEI1_PLARL</name>
<dbReference type="PANTHER" id="PTHR46467">
    <property type="entry name" value="TETHER CONTAINING UBX DOMAIN FOR GLUT4"/>
    <property type="match status" value="1"/>
</dbReference>
<dbReference type="OrthoDB" id="440781at2759"/>
<dbReference type="Pfam" id="PF09409">
    <property type="entry name" value="PUB"/>
    <property type="match status" value="1"/>
</dbReference>